<evidence type="ECO:0000313" key="2">
    <source>
        <dbReference type="Proteomes" id="UP000277204"/>
    </source>
</evidence>
<protein>
    <submittedName>
        <fullName evidence="1">Uncharacterized protein</fullName>
    </submittedName>
</protein>
<reference evidence="1 2" key="1">
    <citation type="submission" date="2018-11" db="EMBL/GenBank/DDBJ databases">
        <authorList>
            <consortium name="Pathogen Informatics"/>
        </authorList>
    </citation>
    <scope>NUCLEOTIDE SEQUENCE [LARGE SCALE GENOMIC DNA]</scope>
    <source>
        <strain evidence="1 2">Zambia</strain>
    </source>
</reference>
<name>A0A3P8IAU7_9TREM</name>
<dbReference type="AlphaFoldDB" id="A0A3P8IAU7"/>
<dbReference type="EMBL" id="UZAI01021201">
    <property type="protein sequence ID" value="VDP54779.1"/>
    <property type="molecule type" value="Genomic_DNA"/>
</dbReference>
<keyword evidence="2" id="KW-1185">Reference proteome</keyword>
<proteinExistence type="predicted"/>
<accession>A0A3P8IAU7</accession>
<sequence length="82" mass="9135">MKAASLALFVQESRSYRYKPPYIPQATARTRQPTALNIIPKTITVLTALRLIREGNKSTVNEDLGSMEELTKLEGIPSDCVQ</sequence>
<dbReference type="Proteomes" id="UP000277204">
    <property type="component" value="Unassembled WGS sequence"/>
</dbReference>
<gene>
    <name evidence="1" type="ORF">SMRZ_LOCUS25326</name>
</gene>
<evidence type="ECO:0000313" key="1">
    <source>
        <dbReference type="EMBL" id="VDP54779.1"/>
    </source>
</evidence>
<organism evidence="1 2">
    <name type="scientific">Schistosoma margrebowiei</name>
    <dbReference type="NCBI Taxonomy" id="48269"/>
    <lineage>
        <taxon>Eukaryota</taxon>
        <taxon>Metazoa</taxon>
        <taxon>Spiralia</taxon>
        <taxon>Lophotrochozoa</taxon>
        <taxon>Platyhelminthes</taxon>
        <taxon>Trematoda</taxon>
        <taxon>Digenea</taxon>
        <taxon>Strigeidida</taxon>
        <taxon>Schistosomatoidea</taxon>
        <taxon>Schistosomatidae</taxon>
        <taxon>Schistosoma</taxon>
    </lineage>
</organism>